<name>A0ABD5WLN7_9EURY</name>
<keyword evidence="3 7" id="KW-0812">Transmembrane</keyword>
<evidence type="ECO:0000313" key="9">
    <source>
        <dbReference type="Proteomes" id="UP001596407"/>
    </source>
</evidence>
<keyword evidence="2" id="KW-1003">Cell membrane</keyword>
<keyword evidence="5 7" id="KW-0472">Membrane</keyword>
<sequence>MASDSEPGRRPRGGAPRRRPERVAHGATVSVPAILVQRGLTLAFTAILTNGFAASSYGAFALARRLQRFLLRLTLGFRSGLSRFLPNAASDDERDALATFASLLLVGVATAFGVALFAAAPLVTEAANEGPTFRLLLRVFAVGLPAGVWLFTVTEVLRGIEAVGPLNLALRVGFPTAQLVVGAIATYVFEDLAVAAVGVLAAMGLVGVAAAIWLVRERGFRPRLRGAEARRLRRKYLRFTLPLFLGGFATTTQRLGFYPLIAVFLSSVAGGVFAVGVLLGTLVRLPLMGINQFIPPVAAALNEEDHREALKRLYHVTSRLVLIGVTALSIPVVVYREAVMGLFGPTFVKYAPLLPGFIVAQYAACAAGSVGILLTMTDNQRALLVVNVVITAFLP</sequence>
<feature type="transmembrane region" description="Helical" evidence="7">
    <location>
        <begin position="195"/>
        <end position="215"/>
    </location>
</feature>
<feature type="transmembrane region" description="Helical" evidence="7">
    <location>
        <begin position="261"/>
        <end position="283"/>
    </location>
</feature>
<dbReference type="Proteomes" id="UP001596407">
    <property type="component" value="Unassembled WGS sequence"/>
</dbReference>
<evidence type="ECO:0000256" key="6">
    <source>
        <dbReference type="SAM" id="MobiDB-lite"/>
    </source>
</evidence>
<dbReference type="InterPro" id="IPR050833">
    <property type="entry name" value="Poly_Biosynth_Transport"/>
</dbReference>
<evidence type="ECO:0000313" key="8">
    <source>
        <dbReference type="EMBL" id="MFC7080057.1"/>
    </source>
</evidence>
<evidence type="ECO:0000256" key="7">
    <source>
        <dbReference type="SAM" id="Phobius"/>
    </source>
</evidence>
<dbReference type="AlphaFoldDB" id="A0ABD5WLN7"/>
<feature type="transmembrane region" description="Helical" evidence="7">
    <location>
        <begin position="236"/>
        <end position="255"/>
    </location>
</feature>
<accession>A0ABD5WLN7</accession>
<evidence type="ECO:0000256" key="4">
    <source>
        <dbReference type="ARBA" id="ARBA00022989"/>
    </source>
</evidence>
<feature type="compositionally biased region" description="Basic residues" evidence="6">
    <location>
        <begin position="10"/>
        <end position="20"/>
    </location>
</feature>
<comment type="subcellular location">
    <subcellularLocation>
        <location evidence="1">Cell membrane</location>
        <topology evidence="1">Multi-pass membrane protein</topology>
    </subcellularLocation>
</comment>
<comment type="caution">
    <text evidence="8">The sequence shown here is derived from an EMBL/GenBank/DDBJ whole genome shotgun (WGS) entry which is preliminary data.</text>
</comment>
<dbReference type="PANTHER" id="PTHR30250">
    <property type="entry name" value="PST FAMILY PREDICTED COLANIC ACID TRANSPORTER"/>
    <property type="match status" value="1"/>
</dbReference>
<feature type="transmembrane region" description="Helical" evidence="7">
    <location>
        <begin position="135"/>
        <end position="156"/>
    </location>
</feature>
<feature type="transmembrane region" description="Helical" evidence="7">
    <location>
        <begin position="168"/>
        <end position="189"/>
    </location>
</feature>
<organism evidence="8 9">
    <name type="scientific">Halorussus caseinilyticus</name>
    <dbReference type="NCBI Taxonomy" id="3034025"/>
    <lineage>
        <taxon>Archaea</taxon>
        <taxon>Methanobacteriati</taxon>
        <taxon>Methanobacteriota</taxon>
        <taxon>Stenosarchaea group</taxon>
        <taxon>Halobacteria</taxon>
        <taxon>Halobacteriales</taxon>
        <taxon>Haladaptataceae</taxon>
        <taxon>Halorussus</taxon>
    </lineage>
</organism>
<feature type="transmembrane region" description="Helical" evidence="7">
    <location>
        <begin position="100"/>
        <end position="123"/>
    </location>
</feature>
<proteinExistence type="predicted"/>
<feature type="transmembrane region" description="Helical" evidence="7">
    <location>
        <begin position="40"/>
        <end position="63"/>
    </location>
</feature>
<protein>
    <submittedName>
        <fullName evidence="8">Lipopolysaccharide biosynthesis protein</fullName>
    </submittedName>
</protein>
<feature type="region of interest" description="Disordered" evidence="6">
    <location>
        <begin position="1"/>
        <end position="24"/>
    </location>
</feature>
<gene>
    <name evidence="8" type="ORF">ACFQJ6_07955</name>
</gene>
<evidence type="ECO:0000256" key="5">
    <source>
        <dbReference type="ARBA" id="ARBA00023136"/>
    </source>
</evidence>
<dbReference type="GO" id="GO:0005886">
    <property type="term" value="C:plasma membrane"/>
    <property type="evidence" value="ECO:0007669"/>
    <property type="project" value="UniProtKB-SubCell"/>
</dbReference>
<evidence type="ECO:0000256" key="1">
    <source>
        <dbReference type="ARBA" id="ARBA00004651"/>
    </source>
</evidence>
<feature type="transmembrane region" description="Helical" evidence="7">
    <location>
        <begin position="354"/>
        <end position="374"/>
    </location>
</feature>
<keyword evidence="9" id="KW-1185">Reference proteome</keyword>
<dbReference type="RefSeq" id="WP_382209425.1">
    <property type="nucleotide sequence ID" value="NZ_JBHSZH010000005.1"/>
</dbReference>
<dbReference type="PANTHER" id="PTHR30250:SF27">
    <property type="entry name" value="POLYSACCHARIDE BIOSYNTHESIS PROTEIN"/>
    <property type="match status" value="1"/>
</dbReference>
<keyword evidence="4 7" id="KW-1133">Transmembrane helix</keyword>
<evidence type="ECO:0000256" key="2">
    <source>
        <dbReference type="ARBA" id="ARBA00022475"/>
    </source>
</evidence>
<reference evidence="8 9" key="1">
    <citation type="journal article" date="2019" name="Int. J. Syst. Evol. Microbiol.">
        <title>The Global Catalogue of Microorganisms (GCM) 10K type strain sequencing project: providing services to taxonomists for standard genome sequencing and annotation.</title>
        <authorList>
            <consortium name="The Broad Institute Genomics Platform"/>
            <consortium name="The Broad Institute Genome Sequencing Center for Infectious Disease"/>
            <person name="Wu L."/>
            <person name="Ma J."/>
        </authorList>
    </citation>
    <scope>NUCLEOTIDE SEQUENCE [LARGE SCALE GENOMIC DNA]</scope>
    <source>
        <strain evidence="8 9">DT72</strain>
    </source>
</reference>
<dbReference type="EMBL" id="JBHSZH010000005">
    <property type="protein sequence ID" value="MFC7080057.1"/>
    <property type="molecule type" value="Genomic_DNA"/>
</dbReference>
<evidence type="ECO:0000256" key="3">
    <source>
        <dbReference type="ARBA" id="ARBA00022692"/>
    </source>
</evidence>
<feature type="transmembrane region" description="Helical" evidence="7">
    <location>
        <begin position="316"/>
        <end position="334"/>
    </location>
</feature>